<evidence type="ECO:0000313" key="9">
    <source>
        <dbReference type="WBParaSite" id="PSAMB.scaffold28size108976.g608.t1"/>
    </source>
</evidence>
<evidence type="ECO:0000256" key="3">
    <source>
        <dbReference type="ARBA" id="ARBA00023015"/>
    </source>
</evidence>
<keyword evidence="8" id="KW-1185">Reference proteome</keyword>
<evidence type="ECO:0000256" key="2">
    <source>
        <dbReference type="ARBA" id="ARBA00009259"/>
    </source>
</evidence>
<evidence type="ECO:0000256" key="6">
    <source>
        <dbReference type="RuleBase" id="RU364151"/>
    </source>
</evidence>
<feature type="region of interest" description="Disordered" evidence="7">
    <location>
        <begin position="140"/>
        <end position="184"/>
    </location>
</feature>
<comment type="function">
    <text evidence="6">Component of the Mediator complex, a coactivator involved in the regulated transcription of nearly all RNA polymerase II-dependent genes. Mediator functions as a bridge to convey information from gene-specific regulatory proteins to the basal RNA polymerase II transcription machinery. Mediator is recruited to promoters by direct interactions with regulatory proteins and serves as a scaffold for the assembly of a functional preinitiation complex with RNA polymerase II and the general transcription factors.</text>
</comment>
<accession>A0A914W2R7</accession>
<comment type="subcellular location">
    <subcellularLocation>
        <location evidence="1 6">Nucleus</location>
    </subcellularLocation>
</comment>
<keyword evidence="4 6" id="KW-0804">Transcription</keyword>
<name>A0A914W2R7_9BILA</name>
<evidence type="ECO:0000256" key="7">
    <source>
        <dbReference type="SAM" id="MobiDB-lite"/>
    </source>
</evidence>
<evidence type="ECO:0000256" key="4">
    <source>
        <dbReference type="ARBA" id="ARBA00023163"/>
    </source>
</evidence>
<evidence type="ECO:0000256" key="5">
    <source>
        <dbReference type="ARBA" id="ARBA00023242"/>
    </source>
</evidence>
<comment type="subunit">
    <text evidence="6">Component of the Mediator complex.</text>
</comment>
<dbReference type="AlphaFoldDB" id="A0A914W2R7"/>
<comment type="similarity">
    <text evidence="2 6">Belongs to the Mediator complex subunit 19 family.</text>
</comment>
<protein>
    <recommendedName>
        <fullName evidence="6">Mediator of RNA polymerase II transcription subunit 19</fullName>
    </recommendedName>
    <alternativeName>
        <fullName evidence="6">Mediator complex subunit 19</fullName>
    </alternativeName>
</protein>
<dbReference type="PANTHER" id="PTHR22536:SF1">
    <property type="entry name" value="MEDIATOR OF RNA POLYMERASE II TRANSCRIPTION SUBUNIT 19"/>
    <property type="match status" value="1"/>
</dbReference>
<feature type="compositionally biased region" description="Basic residues" evidence="7">
    <location>
        <begin position="165"/>
        <end position="176"/>
    </location>
</feature>
<proteinExistence type="inferred from homology"/>
<organism evidence="8 9">
    <name type="scientific">Plectus sambesii</name>
    <dbReference type="NCBI Taxonomy" id="2011161"/>
    <lineage>
        <taxon>Eukaryota</taxon>
        <taxon>Metazoa</taxon>
        <taxon>Ecdysozoa</taxon>
        <taxon>Nematoda</taxon>
        <taxon>Chromadorea</taxon>
        <taxon>Plectida</taxon>
        <taxon>Plectina</taxon>
        <taxon>Plectoidea</taxon>
        <taxon>Plectidae</taxon>
        <taxon>Plectus</taxon>
    </lineage>
</organism>
<sequence length="184" mass="20129">MDSPGPSTAPVGSGQSTGALRTKINLRLGQVGTPTLVCPFYLMQRDLPSSSGLLGSMNLLSHYGLDSTYNRFCGPKKLKEQLSAFLPHLPGNIDTPMAQDISSLKMLVEKPPITGKEIAPLSSTALSGFRLNPGPVPDQFRLFGSAETDADRKWKKQKREEDKEKKRKKKKKKRKLSPAPHGTS</sequence>
<keyword evidence="6" id="KW-0010">Activator</keyword>
<dbReference type="GO" id="GO:0045944">
    <property type="term" value="P:positive regulation of transcription by RNA polymerase II"/>
    <property type="evidence" value="ECO:0007669"/>
    <property type="project" value="TreeGrafter"/>
</dbReference>
<dbReference type="Proteomes" id="UP000887566">
    <property type="component" value="Unplaced"/>
</dbReference>
<reference evidence="9" key="1">
    <citation type="submission" date="2022-11" db="UniProtKB">
        <authorList>
            <consortium name="WormBaseParasite"/>
        </authorList>
    </citation>
    <scope>IDENTIFICATION</scope>
</reference>
<dbReference type="InterPro" id="IPR019403">
    <property type="entry name" value="Mediator_Med19_met"/>
</dbReference>
<dbReference type="GO" id="GO:0016592">
    <property type="term" value="C:mediator complex"/>
    <property type="evidence" value="ECO:0007669"/>
    <property type="project" value="InterPro"/>
</dbReference>
<keyword evidence="5 6" id="KW-0539">Nucleus</keyword>
<dbReference type="GO" id="GO:0003712">
    <property type="term" value="F:transcription coregulator activity"/>
    <property type="evidence" value="ECO:0007669"/>
    <property type="project" value="InterPro"/>
</dbReference>
<keyword evidence="3 6" id="KW-0805">Transcription regulation</keyword>
<evidence type="ECO:0000313" key="8">
    <source>
        <dbReference type="Proteomes" id="UP000887566"/>
    </source>
</evidence>
<dbReference type="PANTHER" id="PTHR22536">
    <property type="entry name" value="LUNG CANCER METASTASIS-RELATED LCMR1 PROTEIN"/>
    <property type="match status" value="1"/>
</dbReference>
<gene>
    <name evidence="6" type="primary">MED19</name>
</gene>
<dbReference type="Pfam" id="PF10278">
    <property type="entry name" value="Med19"/>
    <property type="match status" value="1"/>
</dbReference>
<evidence type="ECO:0000256" key="1">
    <source>
        <dbReference type="ARBA" id="ARBA00004123"/>
    </source>
</evidence>
<dbReference type="WBParaSite" id="PSAMB.scaffold28size108976.g608.t1">
    <property type="protein sequence ID" value="PSAMB.scaffold28size108976.g608.t1"/>
    <property type="gene ID" value="PSAMB.scaffold28size108976.g608"/>
</dbReference>